<dbReference type="InterPro" id="IPR027417">
    <property type="entry name" value="P-loop_NTPase"/>
</dbReference>
<evidence type="ECO:0000313" key="5">
    <source>
        <dbReference type="Proteomes" id="UP000469159"/>
    </source>
</evidence>
<accession>A0A6I4UP50</accession>
<dbReference type="OrthoDB" id="9802264at2"/>
<evidence type="ECO:0000256" key="1">
    <source>
        <dbReference type="ARBA" id="ARBA00022741"/>
    </source>
</evidence>
<dbReference type="GO" id="GO:0005524">
    <property type="term" value="F:ATP binding"/>
    <property type="evidence" value="ECO:0007669"/>
    <property type="project" value="UniProtKB-KW"/>
</dbReference>
<dbReference type="SMART" id="SM00382">
    <property type="entry name" value="AAA"/>
    <property type="match status" value="1"/>
</dbReference>
<reference evidence="4 5" key="1">
    <citation type="submission" date="2019-12" db="EMBL/GenBank/DDBJ databases">
        <title>Genomic-based taxomic classification of the family Erythrobacteraceae.</title>
        <authorList>
            <person name="Xu L."/>
        </authorList>
    </citation>
    <scope>NUCLEOTIDE SEQUENCE [LARGE SCALE GENOMIC DNA]</scope>
    <source>
        <strain evidence="4 5">MCCC 1K02066</strain>
    </source>
</reference>
<sequence>MLHVEQLTLAAAEGAPPLLRGASLTLSAGEALAITGPSGAGKTTLLRAIAGEIAPRAGRILLHGRPTASLVGRERAAIGFVAQAHDLVEPLRTDRNVLAGALGRWSAARALRVFLWPNREEEAMAEDALAAVGLSGAGRRRTASLSGGERQRVAIARALVQAPHLLLADEPVASLDPVAAQRTLDLLTSLARERGMGLICTLHQPDLAARHFDRVLRLTSAGLLP</sequence>
<dbReference type="EMBL" id="WTYK01000002">
    <property type="protein sequence ID" value="MXP40750.1"/>
    <property type="molecule type" value="Genomic_DNA"/>
</dbReference>
<dbReference type="Pfam" id="PF00005">
    <property type="entry name" value="ABC_tran"/>
    <property type="match status" value="1"/>
</dbReference>
<dbReference type="InterPro" id="IPR003439">
    <property type="entry name" value="ABC_transporter-like_ATP-bd"/>
</dbReference>
<evidence type="ECO:0000256" key="2">
    <source>
        <dbReference type="ARBA" id="ARBA00022840"/>
    </source>
</evidence>
<protein>
    <submittedName>
        <fullName evidence="4">ATP-binding cassette domain-containing protein</fullName>
    </submittedName>
</protein>
<name>A0A6I4UP50_9SPHN</name>
<dbReference type="SUPFAM" id="SSF52540">
    <property type="entry name" value="P-loop containing nucleoside triphosphate hydrolases"/>
    <property type="match status" value="1"/>
</dbReference>
<evidence type="ECO:0000313" key="4">
    <source>
        <dbReference type="EMBL" id="MXP40750.1"/>
    </source>
</evidence>
<proteinExistence type="predicted"/>
<dbReference type="Gene3D" id="3.40.50.300">
    <property type="entry name" value="P-loop containing nucleotide triphosphate hydrolases"/>
    <property type="match status" value="1"/>
</dbReference>
<dbReference type="InterPro" id="IPR003593">
    <property type="entry name" value="AAA+_ATPase"/>
</dbReference>
<dbReference type="GO" id="GO:0022857">
    <property type="term" value="F:transmembrane transporter activity"/>
    <property type="evidence" value="ECO:0007669"/>
    <property type="project" value="TreeGrafter"/>
</dbReference>
<dbReference type="RefSeq" id="WP_160745617.1">
    <property type="nucleotide sequence ID" value="NZ_WTYK01000002.1"/>
</dbReference>
<keyword evidence="5" id="KW-1185">Reference proteome</keyword>
<dbReference type="PANTHER" id="PTHR24220">
    <property type="entry name" value="IMPORT ATP-BINDING PROTEIN"/>
    <property type="match status" value="1"/>
</dbReference>
<dbReference type="Proteomes" id="UP000469159">
    <property type="component" value="Unassembled WGS sequence"/>
</dbReference>
<feature type="domain" description="ABC transporter" evidence="3">
    <location>
        <begin position="2"/>
        <end position="224"/>
    </location>
</feature>
<organism evidence="4 5">
    <name type="scientific">Croceibacterium soli</name>
    <dbReference type="NCBI Taxonomy" id="1739690"/>
    <lineage>
        <taxon>Bacteria</taxon>
        <taxon>Pseudomonadati</taxon>
        <taxon>Pseudomonadota</taxon>
        <taxon>Alphaproteobacteria</taxon>
        <taxon>Sphingomonadales</taxon>
        <taxon>Erythrobacteraceae</taxon>
        <taxon>Croceibacterium</taxon>
    </lineage>
</organism>
<dbReference type="PROSITE" id="PS50893">
    <property type="entry name" value="ABC_TRANSPORTER_2"/>
    <property type="match status" value="1"/>
</dbReference>
<dbReference type="PROSITE" id="PS00211">
    <property type="entry name" value="ABC_TRANSPORTER_1"/>
    <property type="match status" value="1"/>
</dbReference>
<dbReference type="AlphaFoldDB" id="A0A6I4UP50"/>
<dbReference type="GO" id="GO:0016887">
    <property type="term" value="F:ATP hydrolysis activity"/>
    <property type="evidence" value="ECO:0007669"/>
    <property type="project" value="InterPro"/>
</dbReference>
<dbReference type="PANTHER" id="PTHR24220:SF659">
    <property type="entry name" value="TRANSPORTER, PUTATIVE-RELATED"/>
    <property type="match status" value="1"/>
</dbReference>
<dbReference type="InterPro" id="IPR017871">
    <property type="entry name" value="ABC_transporter-like_CS"/>
</dbReference>
<gene>
    <name evidence="4" type="ORF">GRI75_03695</name>
</gene>
<keyword evidence="1" id="KW-0547">Nucleotide-binding</keyword>
<keyword evidence="2 4" id="KW-0067">ATP-binding</keyword>
<evidence type="ECO:0000259" key="3">
    <source>
        <dbReference type="PROSITE" id="PS50893"/>
    </source>
</evidence>
<dbReference type="GO" id="GO:0005886">
    <property type="term" value="C:plasma membrane"/>
    <property type="evidence" value="ECO:0007669"/>
    <property type="project" value="TreeGrafter"/>
</dbReference>
<dbReference type="InterPro" id="IPR015854">
    <property type="entry name" value="ABC_transpr_LolD-like"/>
</dbReference>
<comment type="caution">
    <text evidence="4">The sequence shown here is derived from an EMBL/GenBank/DDBJ whole genome shotgun (WGS) entry which is preliminary data.</text>
</comment>